<organism evidence="1 2">
    <name type="scientific">Trichostrongylus colubriformis</name>
    <name type="common">Black scour worm</name>
    <dbReference type="NCBI Taxonomy" id="6319"/>
    <lineage>
        <taxon>Eukaryota</taxon>
        <taxon>Metazoa</taxon>
        <taxon>Ecdysozoa</taxon>
        <taxon>Nematoda</taxon>
        <taxon>Chromadorea</taxon>
        <taxon>Rhabditida</taxon>
        <taxon>Rhabditina</taxon>
        <taxon>Rhabditomorpha</taxon>
        <taxon>Strongyloidea</taxon>
        <taxon>Trichostrongylidae</taxon>
        <taxon>Trichostrongylus</taxon>
    </lineage>
</organism>
<feature type="non-terminal residue" evidence="1">
    <location>
        <position position="1"/>
    </location>
</feature>
<proteinExistence type="predicted"/>
<evidence type="ECO:0000313" key="1">
    <source>
        <dbReference type="EMBL" id="KAK5980743.1"/>
    </source>
</evidence>
<sequence length="36" mass="4238">PAAGSFLVEARWISPKIPDERFDIARERVWKSTDHR</sequence>
<reference evidence="1 2" key="1">
    <citation type="submission" date="2019-10" db="EMBL/GenBank/DDBJ databases">
        <title>Assembly and Annotation for the nematode Trichostrongylus colubriformis.</title>
        <authorList>
            <person name="Martin J."/>
        </authorList>
    </citation>
    <scope>NUCLEOTIDE SEQUENCE [LARGE SCALE GENOMIC DNA]</scope>
    <source>
        <strain evidence="1">G859</strain>
        <tissue evidence="1">Whole worm</tissue>
    </source>
</reference>
<name>A0AAN8G4N4_TRICO</name>
<keyword evidence="2" id="KW-1185">Reference proteome</keyword>
<dbReference type="Proteomes" id="UP001331761">
    <property type="component" value="Unassembled WGS sequence"/>
</dbReference>
<protein>
    <submittedName>
        <fullName evidence="1">Uncharacterized protein</fullName>
    </submittedName>
</protein>
<dbReference type="EMBL" id="WIXE01007049">
    <property type="protein sequence ID" value="KAK5980743.1"/>
    <property type="molecule type" value="Genomic_DNA"/>
</dbReference>
<gene>
    <name evidence="1" type="ORF">GCK32_007654</name>
</gene>
<dbReference type="AlphaFoldDB" id="A0AAN8G4N4"/>
<accession>A0AAN8G4N4</accession>
<comment type="caution">
    <text evidence="1">The sequence shown here is derived from an EMBL/GenBank/DDBJ whole genome shotgun (WGS) entry which is preliminary data.</text>
</comment>
<evidence type="ECO:0000313" key="2">
    <source>
        <dbReference type="Proteomes" id="UP001331761"/>
    </source>
</evidence>